<dbReference type="OrthoDB" id="8231503at2"/>
<evidence type="ECO:0000259" key="4">
    <source>
        <dbReference type="PROSITE" id="PS51118"/>
    </source>
</evidence>
<evidence type="ECO:0000256" key="3">
    <source>
        <dbReference type="ARBA" id="ARBA00023163"/>
    </source>
</evidence>
<dbReference type="eggNOG" id="COG1733">
    <property type="taxonomic scope" value="Bacteria"/>
</dbReference>
<proteinExistence type="predicted"/>
<dbReference type="SUPFAM" id="SSF46785">
    <property type="entry name" value="Winged helix' DNA-binding domain"/>
    <property type="match status" value="1"/>
</dbReference>
<dbReference type="GO" id="GO:0003677">
    <property type="term" value="F:DNA binding"/>
    <property type="evidence" value="ECO:0007669"/>
    <property type="project" value="UniProtKB-KW"/>
</dbReference>
<sequence length="118" mass="13567">MKRRTESACPVRSVLNSVGSKWSILIIDILGNTESMRFNEINKTLGDISQKMLTSTLRSLEADGILSRKMYNEIPPRVEYALTQLGQELLPHIRNLIGWSQQNLESIKKNRLLFEQNH</sequence>
<dbReference type="Proteomes" id="UP000027601">
    <property type="component" value="Unassembled WGS sequence"/>
</dbReference>
<keyword evidence="6" id="KW-1185">Reference proteome</keyword>
<evidence type="ECO:0000313" key="5">
    <source>
        <dbReference type="EMBL" id="GAK37105.1"/>
    </source>
</evidence>
<feature type="domain" description="HTH hxlR-type" evidence="4">
    <location>
        <begin position="9"/>
        <end position="108"/>
    </location>
</feature>
<comment type="caution">
    <text evidence="5">The sequence shown here is derived from an EMBL/GenBank/DDBJ whole genome shotgun (WGS) entry which is preliminary data.</text>
</comment>
<dbReference type="AlphaFoldDB" id="A0A069D449"/>
<dbReference type="EMBL" id="BAJS01000014">
    <property type="protein sequence ID" value="GAK37105.1"/>
    <property type="molecule type" value="Genomic_DNA"/>
</dbReference>
<dbReference type="InterPro" id="IPR002577">
    <property type="entry name" value="HTH_HxlR"/>
</dbReference>
<dbReference type="PROSITE" id="PS51118">
    <property type="entry name" value="HTH_HXLR"/>
    <property type="match status" value="1"/>
</dbReference>
<keyword evidence="1" id="KW-0805">Transcription regulation</keyword>
<dbReference type="Pfam" id="PF01638">
    <property type="entry name" value="HxlR"/>
    <property type="match status" value="1"/>
</dbReference>
<accession>A0A069D449</accession>
<keyword evidence="2" id="KW-0238">DNA-binding</keyword>
<protein>
    <submittedName>
        <fullName evidence="5">Transcriptional regulator, HxlR family</fullName>
    </submittedName>
</protein>
<evidence type="ECO:0000256" key="1">
    <source>
        <dbReference type="ARBA" id="ARBA00023015"/>
    </source>
</evidence>
<keyword evidence="3" id="KW-0804">Transcription</keyword>
<dbReference type="InterPro" id="IPR036388">
    <property type="entry name" value="WH-like_DNA-bd_sf"/>
</dbReference>
<organism evidence="5 6">
    <name type="scientific">Bacteroides graminisolvens DSM 19988 = JCM 15093</name>
    <dbReference type="NCBI Taxonomy" id="1121097"/>
    <lineage>
        <taxon>Bacteria</taxon>
        <taxon>Pseudomonadati</taxon>
        <taxon>Bacteroidota</taxon>
        <taxon>Bacteroidia</taxon>
        <taxon>Bacteroidales</taxon>
        <taxon>Bacteroidaceae</taxon>
        <taxon>Bacteroides</taxon>
    </lineage>
</organism>
<gene>
    <name evidence="5" type="ORF">JCM15093_2323</name>
</gene>
<dbReference type="STRING" id="1121097.GCA_000428125_00893"/>
<dbReference type="Gene3D" id="1.10.10.10">
    <property type="entry name" value="Winged helix-like DNA-binding domain superfamily/Winged helix DNA-binding domain"/>
    <property type="match status" value="1"/>
</dbReference>
<name>A0A069D449_9BACE</name>
<reference evidence="5 6" key="1">
    <citation type="journal article" date="2015" name="Microbes Environ.">
        <title>Distribution and evolution of nitrogen fixation genes in the phylum bacteroidetes.</title>
        <authorList>
            <person name="Inoue J."/>
            <person name="Oshima K."/>
            <person name="Suda W."/>
            <person name="Sakamoto M."/>
            <person name="Iino T."/>
            <person name="Noda S."/>
            <person name="Hongoh Y."/>
            <person name="Hattori M."/>
            <person name="Ohkuma M."/>
        </authorList>
    </citation>
    <scope>NUCLEOTIDE SEQUENCE [LARGE SCALE GENOMIC DNA]</scope>
    <source>
        <strain evidence="5 6">JCM 15093</strain>
    </source>
</reference>
<evidence type="ECO:0000313" key="6">
    <source>
        <dbReference type="Proteomes" id="UP000027601"/>
    </source>
</evidence>
<dbReference type="RefSeq" id="WP_024996864.1">
    <property type="nucleotide sequence ID" value="NZ_ATZI01000001.1"/>
</dbReference>
<evidence type="ECO:0000256" key="2">
    <source>
        <dbReference type="ARBA" id="ARBA00023125"/>
    </source>
</evidence>
<dbReference type="PANTHER" id="PTHR33204">
    <property type="entry name" value="TRANSCRIPTIONAL REGULATOR, MARR FAMILY"/>
    <property type="match status" value="1"/>
</dbReference>
<dbReference type="InterPro" id="IPR036390">
    <property type="entry name" value="WH_DNA-bd_sf"/>
</dbReference>
<dbReference type="PANTHER" id="PTHR33204:SF39">
    <property type="entry name" value="TRANSCRIPTIONAL REGULATORY PROTEIN"/>
    <property type="match status" value="1"/>
</dbReference>